<dbReference type="AlphaFoldDB" id="A0A0C2I8Y0"/>
<sequence>MLTSDIGFLYMPMNPIDLSRQFLRSCSTDTLNSKILNDQRFSHTVIDLIRCDREEVLIPTLMGLRKITADSNICNVLRNDTTFMRLLNDLSKKSFGNDQMYPMVSEIMGNLNPEDSQLNSSLFSQKINHKVSMTKRFDRVRMREFSTLKYIIEVPGIKNTSTRKRVENLLFKIKGIKSFQMDPRNEIEFRLSLFAKILSVHAHIFNISLIKSDAGAEQKTKIEPEDYDLDTSNFSTNESPPEFHGMLVDPEKQKLGWTTSIGNFLSKVLYW</sequence>
<evidence type="ECO:0000313" key="2">
    <source>
        <dbReference type="Proteomes" id="UP000031668"/>
    </source>
</evidence>
<comment type="caution">
    <text evidence="1">The sequence shown here is derived from an EMBL/GenBank/DDBJ whole genome shotgun (WGS) entry which is preliminary data.</text>
</comment>
<dbReference type="Proteomes" id="UP000031668">
    <property type="component" value="Unassembled WGS sequence"/>
</dbReference>
<gene>
    <name evidence="1" type="ORF">RF11_08560</name>
</gene>
<dbReference type="OrthoDB" id="10498028at2759"/>
<accession>A0A0C2I8Y0</accession>
<keyword evidence="2" id="KW-1185">Reference proteome</keyword>
<dbReference type="PANTHER" id="PTHR28592:SF1">
    <property type="entry name" value="ARMADILLO REPEAT-CONTAINING PROTEIN 1"/>
    <property type="match status" value="1"/>
</dbReference>
<name>A0A0C2I8Y0_THEKT</name>
<reference evidence="1 2" key="1">
    <citation type="journal article" date="2014" name="Genome Biol. Evol.">
        <title>The genome of the myxosporean Thelohanellus kitauei shows adaptations to nutrient acquisition within its fish host.</title>
        <authorList>
            <person name="Yang Y."/>
            <person name="Xiong J."/>
            <person name="Zhou Z."/>
            <person name="Huo F."/>
            <person name="Miao W."/>
            <person name="Ran C."/>
            <person name="Liu Y."/>
            <person name="Zhang J."/>
            <person name="Feng J."/>
            <person name="Wang M."/>
            <person name="Wang M."/>
            <person name="Wang L."/>
            <person name="Yao B."/>
        </authorList>
    </citation>
    <scope>NUCLEOTIDE SEQUENCE [LARGE SCALE GENOMIC DNA]</scope>
    <source>
        <strain evidence="1">Wuqing</strain>
    </source>
</reference>
<evidence type="ECO:0000313" key="1">
    <source>
        <dbReference type="EMBL" id="KII61648.1"/>
    </source>
</evidence>
<dbReference type="EMBL" id="JWZT01005293">
    <property type="protein sequence ID" value="KII61648.1"/>
    <property type="molecule type" value="Genomic_DNA"/>
</dbReference>
<dbReference type="PANTHER" id="PTHR28592">
    <property type="entry name" value="ARMADILLO REPEAT-CONTAINING PROTEIN 1"/>
    <property type="match status" value="1"/>
</dbReference>
<protein>
    <submittedName>
        <fullName evidence="1">Uncharacterized protein</fullName>
    </submittedName>
</protein>
<organism evidence="1 2">
    <name type="scientific">Thelohanellus kitauei</name>
    <name type="common">Myxosporean</name>
    <dbReference type="NCBI Taxonomy" id="669202"/>
    <lineage>
        <taxon>Eukaryota</taxon>
        <taxon>Metazoa</taxon>
        <taxon>Cnidaria</taxon>
        <taxon>Myxozoa</taxon>
        <taxon>Myxosporea</taxon>
        <taxon>Bivalvulida</taxon>
        <taxon>Platysporina</taxon>
        <taxon>Myxobolidae</taxon>
        <taxon>Thelohanellus</taxon>
    </lineage>
</organism>
<proteinExistence type="predicted"/>